<evidence type="ECO:0000313" key="4">
    <source>
        <dbReference type="Proteomes" id="UP001227230"/>
    </source>
</evidence>
<accession>A0ABY9DB52</accession>
<feature type="compositionally biased region" description="Basic residues" evidence="1">
    <location>
        <begin position="242"/>
        <end position="259"/>
    </location>
</feature>
<protein>
    <recommendedName>
        <fullName evidence="2">Retrovirus-related Pol polyprotein from transposon TNT 1-94-like beta-barrel domain-containing protein</fullName>
    </recommendedName>
</protein>
<feature type="domain" description="Retrovirus-related Pol polyprotein from transposon TNT 1-94-like beta-barrel" evidence="2">
    <location>
        <begin position="318"/>
        <end position="351"/>
    </location>
</feature>
<feature type="region of interest" description="Disordered" evidence="1">
    <location>
        <begin position="1"/>
        <end position="31"/>
    </location>
</feature>
<feature type="region of interest" description="Disordered" evidence="1">
    <location>
        <begin position="232"/>
        <end position="259"/>
    </location>
</feature>
<dbReference type="PANTHER" id="PTHR47481">
    <property type="match status" value="1"/>
</dbReference>
<dbReference type="InterPro" id="IPR054722">
    <property type="entry name" value="PolX-like_BBD"/>
</dbReference>
<gene>
    <name evidence="3" type="ORF">VitviT2T_022876</name>
</gene>
<dbReference type="EMBL" id="CP126662">
    <property type="protein sequence ID" value="WKA04879.1"/>
    <property type="molecule type" value="Genomic_DNA"/>
</dbReference>
<organism evidence="3 4">
    <name type="scientific">Vitis vinifera</name>
    <name type="common">Grape</name>
    <dbReference type="NCBI Taxonomy" id="29760"/>
    <lineage>
        <taxon>Eukaryota</taxon>
        <taxon>Viridiplantae</taxon>
        <taxon>Streptophyta</taxon>
        <taxon>Embryophyta</taxon>
        <taxon>Tracheophyta</taxon>
        <taxon>Spermatophyta</taxon>
        <taxon>Magnoliopsida</taxon>
        <taxon>eudicotyledons</taxon>
        <taxon>Gunneridae</taxon>
        <taxon>Pentapetalae</taxon>
        <taxon>rosids</taxon>
        <taxon>Vitales</taxon>
        <taxon>Vitaceae</taxon>
        <taxon>Viteae</taxon>
        <taxon>Vitis</taxon>
    </lineage>
</organism>
<sequence>MTASRQADNASFPNSTSMESVQHPSENSVDQAKIIRTGMTTKFEVEKFDGRNDFNLWRVKMCALLVQQGLSKSLKGIEALPTTMYNEENDELMEKAHSTILLCLGNEVLREVAKENMATKLWLKLESLYMTKSLTNRLYLKKRLHTLHMKKFMSIKDLLDEFNKTIMDLRNIDIRIDDEDQAMTLISSLPNSYGHFVDTMMYGRDTLSIEDVREALNLRELKKRVSESRKDDFDEGLMTRGRTGKKNNGRRGQSRSKYKRNNKCFKYKKEGHYVKICSDRKGKEKKKTSNYGDTTVAEENSNNTNVLSVTITNSGDEWILDSECSYHMSPNRDWFSTNQPIDGGKVLMGNKM</sequence>
<dbReference type="PANTHER" id="PTHR47481:SF22">
    <property type="entry name" value="RETROTRANSPOSON GAG DOMAIN-CONTAINING PROTEIN"/>
    <property type="match status" value="1"/>
</dbReference>
<feature type="compositionally biased region" description="Polar residues" evidence="1">
    <location>
        <begin position="1"/>
        <end position="30"/>
    </location>
</feature>
<evidence type="ECO:0000256" key="1">
    <source>
        <dbReference type="SAM" id="MobiDB-lite"/>
    </source>
</evidence>
<reference evidence="3 4" key="1">
    <citation type="journal article" date="2023" name="Hortic Res">
        <title>The complete reference genome for grapevine (Vitis vinifera L.) genetics and breeding.</title>
        <authorList>
            <person name="Shi X."/>
            <person name="Cao S."/>
            <person name="Wang X."/>
            <person name="Huang S."/>
            <person name="Wang Y."/>
            <person name="Liu Z."/>
            <person name="Liu W."/>
            <person name="Leng X."/>
            <person name="Peng Y."/>
            <person name="Wang N."/>
            <person name="Wang Y."/>
            <person name="Ma Z."/>
            <person name="Xu X."/>
            <person name="Zhang F."/>
            <person name="Xue H."/>
            <person name="Zhong H."/>
            <person name="Wang Y."/>
            <person name="Zhang K."/>
            <person name="Velt A."/>
            <person name="Avia K."/>
            <person name="Holtgrawe D."/>
            <person name="Grimplet J."/>
            <person name="Matus J.T."/>
            <person name="Ware D."/>
            <person name="Wu X."/>
            <person name="Wang H."/>
            <person name="Liu C."/>
            <person name="Fang Y."/>
            <person name="Rustenholz C."/>
            <person name="Cheng Z."/>
            <person name="Xiao H."/>
            <person name="Zhou Y."/>
        </authorList>
    </citation>
    <scope>NUCLEOTIDE SEQUENCE [LARGE SCALE GENOMIC DNA]</scope>
    <source>
        <strain evidence="4">cv. Pinot noir / PN40024</strain>
        <tissue evidence="3">Leaf</tissue>
    </source>
</reference>
<dbReference type="Pfam" id="PF14223">
    <property type="entry name" value="Retrotran_gag_2"/>
    <property type="match status" value="1"/>
</dbReference>
<evidence type="ECO:0000313" key="3">
    <source>
        <dbReference type="EMBL" id="WKA04879.1"/>
    </source>
</evidence>
<name>A0ABY9DB52_VITVI</name>
<dbReference type="Proteomes" id="UP001227230">
    <property type="component" value="Chromosome 15"/>
</dbReference>
<evidence type="ECO:0000259" key="2">
    <source>
        <dbReference type="Pfam" id="PF22936"/>
    </source>
</evidence>
<proteinExistence type="predicted"/>
<keyword evidence="4" id="KW-1185">Reference proteome</keyword>
<dbReference type="Pfam" id="PF22936">
    <property type="entry name" value="Pol_BBD"/>
    <property type="match status" value="1"/>
</dbReference>